<dbReference type="SMART" id="SM00729">
    <property type="entry name" value="Elp3"/>
    <property type="match status" value="1"/>
</dbReference>
<organism evidence="4 5">
    <name type="scientific">Rhizomicrobium electricum</name>
    <dbReference type="NCBI Taxonomy" id="480070"/>
    <lineage>
        <taxon>Bacteria</taxon>
        <taxon>Pseudomonadati</taxon>
        <taxon>Pseudomonadota</taxon>
        <taxon>Alphaproteobacteria</taxon>
        <taxon>Micropepsales</taxon>
        <taxon>Micropepsaceae</taxon>
        <taxon>Rhizomicrobium</taxon>
    </lineage>
</organism>
<comment type="caution">
    <text evidence="4">The sequence shown here is derived from an EMBL/GenBank/DDBJ whole genome shotgun (WGS) entry which is preliminary data.</text>
</comment>
<dbReference type="SFLD" id="SFLDS00029">
    <property type="entry name" value="Radical_SAM"/>
    <property type="match status" value="1"/>
</dbReference>
<keyword evidence="2" id="KW-0949">S-adenosyl-L-methionine</keyword>
<dbReference type="SFLD" id="SFLDG01065">
    <property type="entry name" value="anaerobic_coproporphyrinogen-I"/>
    <property type="match status" value="1"/>
</dbReference>
<dbReference type="NCBIfam" id="TIGR00539">
    <property type="entry name" value="hemN_rel"/>
    <property type="match status" value="1"/>
</dbReference>
<keyword evidence="2" id="KW-0408">Iron</keyword>
<keyword evidence="2" id="KW-0963">Cytoplasm</keyword>
<dbReference type="PANTHER" id="PTHR13932:SF5">
    <property type="entry name" value="RADICAL S-ADENOSYL METHIONINE DOMAIN-CONTAINING PROTEIN 1, MITOCHONDRIAL"/>
    <property type="match status" value="1"/>
</dbReference>
<dbReference type="InterPro" id="IPR058240">
    <property type="entry name" value="rSAM_sf"/>
</dbReference>
<keyword evidence="2" id="KW-0143">Chaperone</keyword>
<proteinExistence type="inferred from homology"/>
<dbReference type="InterPro" id="IPR010723">
    <property type="entry name" value="HemN_C"/>
</dbReference>
<comment type="function">
    <text evidence="2">Probably acts as a heme chaperone, transferring heme to an unknown acceptor. Binds one molecule of heme per monomer, possibly covalently. Binds 1 [4Fe-4S] cluster. The cluster is coordinated with 3 cysteines and an exchangeable S-adenosyl-L-methionine.</text>
</comment>
<evidence type="ECO:0000313" key="5">
    <source>
        <dbReference type="Proteomes" id="UP001499951"/>
    </source>
</evidence>
<dbReference type="Pfam" id="PF04055">
    <property type="entry name" value="Radical_SAM"/>
    <property type="match status" value="1"/>
</dbReference>
<dbReference type="SFLD" id="SFLDF00288">
    <property type="entry name" value="HemN-like__clustered_with_nucl"/>
    <property type="match status" value="1"/>
</dbReference>
<keyword evidence="2" id="KW-0349">Heme</keyword>
<gene>
    <name evidence="4" type="primary">hemW</name>
    <name evidence="4" type="ORF">GCM10008942_41160</name>
</gene>
<feature type="domain" description="Radical SAM core" evidence="3">
    <location>
        <begin position="1"/>
        <end position="235"/>
    </location>
</feature>
<evidence type="ECO:0000256" key="1">
    <source>
        <dbReference type="ARBA" id="ARBA00006100"/>
    </source>
</evidence>
<dbReference type="InterPro" id="IPR004559">
    <property type="entry name" value="HemW-like"/>
</dbReference>
<evidence type="ECO:0000256" key="2">
    <source>
        <dbReference type="RuleBase" id="RU364116"/>
    </source>
</evidence>
<keyword evidence="5" id="KW-1185">Reference proteome</keyword>
<reference evidence="4 5" key="1">
    <citation type="journal article" date="2019" name="Int. J. Syst. Evol. Microbiol.">
        <title>The Global Catalogue of Microorganisms (GCM) 10K type strain sequencing project: providing services to taxonomists for standard genome sequencing and annotation.</title>
        <authorList>
            <consortium name="The Broad Institute Genomics Platform"/>
            <consortium name="The Broad Institute Genome Sequencing Center for Infectious Disease"/>
            <person name="Wu L."/>
            <person name="Ma J."/>
        </authorList>
    </citation>
    <scope>NUCLEOTIDE SEQUENCE [LARGE SCALE GENOMIC DNA]</scope>
    <source>
        <strain evidence="4 5">JCM 15089</strain>
    </source>
</reference>
<dbReference type="InterPro" id="IPR006638">
    <property type="entry name" value="Elp3/MiaA/NifB-like_rSAM"/>
</dbReference>
<dbReference type="CDD" id="cd01335">
    <property type="entry name" value="Radical_SAM"/>
    <property type="match status" value="1"/>
</dbReference>
<dbReference type="Proteomes" id="UP001499951">
    <property type="component" value="Unassembled WGS sequence"/>
</dbReference>
<name>A0ABN1FCJ1_9PROT</name>
<dbReference type="PANTHER" id="PTHR13932">
    <property type="entry name" value="COPROPORPHYRINIGEN III OXIDASE"/>
    <property type="match status" value="1"/>
</dbReference>
<dbReference type="InterPro" id="IPR034505">
    <property type="entry name" value="Coproporphyrinogen-III_oxidase"/>
</dbReference>
<dbReference type="InterPro" id="IPR007197">
    <property type="entry name" value="rSAM"/>
</dbReference>
<evidence type="ECO:0000313" key="4">
    <source>
        <dbReference type="EMBL" id="GAA0587933.1"/>
    </source>
</evidence>
<dbReference type="PROSITE" id="PS51918">
    <property type="entry name" value="RADICAL_SAM"/>
    <property type="match status" value="1"/>
</dbReference>
<protein>
    <recommendedName>
        <fullName evidence="2">Heme chaperone HemW</fullName>
    </recommendedName>
</protein>
<evidence type="ECO:0000259" key="3">
    <source>
        <dbReference type="PROSITE" id="PS51918"/>
    </source>
</evidence>
<keyword evidence="2" id="KW-0411">Iron-sulfur</keyword>
<accession>A0ABN1FCJ1</accession>
<dbReference type="SFLD" id="SFLDF00562">
    <property type="entry name" value="HemN-like__clustered_with_heat"/>
    <property type="match status" value="1"/>
</dbReference>
<dbReference type="SUPFAM" id="SSF102114">
    <property type="entry name" value="Radical SAM enzymes"/>
    <property type="match status" value="1"/>
</dbReference>
<comment type="similarity">
    <text evidence="1">Belongs to the anaerobic coproporphyrinogen-III oxidase family. HemW subfamily.</text>
</comment>
<dbReference type="Pfam" id="PF06969">
    <property type="entry name" value="HemN_C"/>
    <property type="match status" value="1"/>
</dbReference>
<comment type="subcellular location">
    <subcellularLocation>
        <location evidence="2">Cytoplasm</location>
    </subcellularLocation>
</comment>
<keyword evidence="2" id="KW-0479">Metal-binding</keyword>
<dbReference type="EMBL" id="BAAADD010000014">
    <property type="protein sequence ID" value="GAA0587933.1"/>
    <property type="molecule type" value="Genomic_DNA"/>
</dbReference>
<sequence>MTGFGLYIHWPFCAAKCPYCDFNSHVRPVIDETGWCDAIRTEMAHVAALQGDARPVVETIFFGGGTPSLTHGVSIAKILEQARRLWPWANDVEITLEANPASADASRFADYRAAGINRISLGIQALNDADLKFLGRLHNLAEAKAALALAQKTFDRVSLDLIYARPNQSVAAWKNELAEALAFDTSHLSLYQLTIEEKTRFATLYREGKFAIPDEDLAAALYEATQEITAAAGLPAYEVSNHARPGEEARHNLLYWRYGAYAGFGPGAHGRLELGGKRFASACERVPERWRERVARDGHGFVEWNEIAPADAAREHLLMNLRLVEGLDLGDYEKRWGTAPSPARIADLTSSGLVAFDGTRLRVTPAGMLVLNAVIAALID</sequence>
<keyword evidence="2" id="KW-0004">4Fe-4S</keyword>
<dbReference type="RefSeq" id="WP_166934849.1">
    <property type="nucleotide sequence ID" value="NZ_BAAADD010000014.1"/>
</dbReference>